<protein>
    <submittedName>
        <fullName evidence="1">Uncharacterized protein</fullName>
    </submittedName>
</protein>
<sequence length="214" mass="24358">MEKRLVHKLKMYKVVVDWLDKNKSQLESLPQFNDSFNALKTVVNDIEQLSISSSVETNGVTLDKAGSRMILIDLIIQVVRVLKVYATFTNNQIMMNDIDVTNSLLLRLSEQQLLVKAQKVVEHAKSIQSEAQNYGLTEEKIAELLEAYDTWHSKLSSVRTTVVERKNAGDQLDAHINVADDILKGKIDLLLDLSQNTQPDLYNEYKASREIVNR</sequence>
<evidence type="ECO:0000313" key="1">
    <source>
        <dbReference type="EMBL" id="MCW3789658.1"/>
    </source>
</evidence>
<dbReference type="EMBL" id="JAPDPJ010000153">
    <property type="protein sequence ID" value="MCW3789658.1"/>
    <property type="molecule type" value="Genomic_DNA"/>
</dbReference>
<accession>A0AAE3SHJ2</accession>
<dbReference type="Proteomes" id="UP001209229">
    <property type="component" value="Unassembled WGS sequence"/>
</dbReference>
<dbReference type="RefSeq" id="WP_301193205.1">
    <property type="nucleotide sequence ID" value="NZ_JAPDPJ010000153.1"/>
</dbReference>
<gene>
    <name evidence="1" type="ORF">OM075_24575</name>
</gene>
<comment type="caution">
    <text evidence="1">The sequence shown here is derived from an EMBL/GenBank/DDBJ whole genome shotgun (WGS) entry which is preliminary data.</text>
</comment>
<proteinExistence type="predicted"/>
<name>A0AAE3SHJ2_9BACT</name>
<evidence type="ECO:0000313" key="2">
    <source>
        <dbReference type="Proteomes" id="UP001209229"/>
    </source>
</evidence>
<dbReference type="AlphaFoldDB" id="A0AAE3SHJ2"/>
<organism evidence="1 2">
    <name type="scientific">Plebeiibacterium sediminum</name>
    <dbReference type="NCBI Taxonomy" id="2992112"/>
    <lineage>
        <taxon>Bacteria</taxon>
        <taxon>Pseudomonadati</taxon>
        <taxon>Bacteroidota</taxon>
        <taxon>Bacteroidia</taxon>
        <taxon>Marinilabiliales</taxon>
        <taxon>Marinilabiliaceae</taxon>
        <taxon>Plebeiibacterium</taxon>
    </lineage>
</organism>
<reference evidence="1" key="1">
    <citation type="submission" date="2022-10" db="EMBL/GenBank/DDBJ databases">
        <authorList>
            <person name="Yu W.X."/>
        </authorList>
    </citation>
    <scope>NUCLEOTIDE SEQUENCE</scope>
    <source>
        <strain evidence="1">AAT</strain>
    </source>
</reference>
<keyword evidence="2" id="KW-1185">Reference proteome</keyword>